<dbReference type="AlphaFoldDB" id="A0AA47KN19"/>
<dbReference type="EMBL" id="CP114588">
    <property type="protein sequence ID" value="WBA09627.1"/>
    <property type="molecule type" value="Genomic_DNA"/>
</dbReference>
<protein>
    <submittedName>
        <fullName evidence="1">Uncharacterized protein</fullName>
    </submittedName>
</protein>
<dbReference type="Proteomes" id="UP001164748">
    <property type="component" value="Chromosome"/>
</dbReference>
<name>A0AA47KN19_9GAMM</name>
<organism evidence="1 2">
    <name type="scientific">Salinivibrio kushneri</name>
    <dbReference type="NCBI Taxonomy" id="1908198"/>
    <lineage>
        <taxon>Bacteria</taxon>
        <taxon>Pseudomonadati</taxon>
        <taxon>Pseudomonadota</taxon>
        <taxon>Gammaproteobacteria</taxon>
        <taxon>Vibrionales</taxon>
        <taxon>Vibrionaceae</taxon>
        <taxon>Salinivibrio</taxon>
    </lineage>
</organism>
<dbReference type="RefSeq" id="WP_155522538.1">
    <property type="nucleotide sequence ID" value="NZ_CP114588.1"/>
</dbReference>
<reference evidence="1" key="1">
    <citation type="submission" date="2022-09" db="EMBL/GenBank/DDBJ databases">
        <authorList>
            <person name="Li Z.-J."/>
        </authorList>
    </citation>
    <scope>NUCLEOTIDE SEQUENCE</scope>
    <source>
        <strain evidence="1">TGB11</strain>
    </source>
</reference>
<evidence type="ECO:0000313" key="2">
    <source>
        <dbReference type="Proteomes" id="UP001164748"/>
    </source>
</evidence>
<proteinExistence type="predicted"/>
<accession>A0AA47KN19</accession>
<evidence type="ECO:0000313" key="1">
    <source>
        <dbReference type="EMBL" id="WBA09627.1"/>
    </source>
</evidence>
<gene>
    <name evidence="1" type="ORF">N8M53_05370</name>
</gene>
<sequence length="48" mass="5252">MRKGVLLAAISLQLFLAITSTGWWQFGAALSAFLLVAVLRLPQDTPHE</sequence>